<sequence length="152" mass="17355">MSSKGSSKYIRIQAKKVRVLIERGDDELLRFFMIRDYPSLDDAVAAAKRWRDETHLEKYGTPVTDAVFQLKRRRQRAEQLDPATGLPLPQLPPGLSYGFHRGRLLYLVVSHQVEGRPTRTRVPILDGKIMEAIAQAEAILAKYRMDAPREAP</sequence>
<dbReference type="RefSeq" id="WP_184585689.1">
    <property type="nucleotide sequence ID" value="NZ_JACHLI010000001.1"/>
</dbReference>
<reference evidence="1 2" key="1">
    <citation type="submission" date="2020-08" db="EMBL/GenBank/DDBJ databases">
        <title>Functional genomics of gut bacteria from endangered species of beetles.</title>
        <authorList>
            <person name="Carlos-Shanley C."/>
        </authorList>
    </citation>
    <scope>NUCLEOTIDE SEQUENCE [LARGE SCALE GENOMIC DNA]</scope>
    <source>
        <strain evidence="1 2">S00179</strain>
    </source>
</reference>
<evidence type="ECO:0000313" key="1">
    <source>
        <dbReference type="EMBL" id="MBB4861422.1"/>
    </source>
</evidence>
<protein>
    <submittedName>
        <fullName evidence="1">Uncharacterized protein</fullName>
    </submittedName>
</protein>
<accession>A0A7W7KEL0</accession>
<evidence type="ECO:0000313" key="2">
    <source>
        <dbReference type="Proteomes" id="UP000566995"/>
    </source>
</evidence>
<dbReference type="EMBL" id="JACHLI010000001">
    <property type="protein sequence ID" value="MBB4861422.1"/>
    <property type="molecule type" value="Genomic_DNA"/>
</dbReference>
<organism evidence="1 2">
    <name type="scientific">Pseudomonas nitroreducens</name>
    <dbReference type="NCBI Taxonomy" id="46680"/>
    <lineage>
        <taxon>Bacteria</taxon>
        <taxon>Pseudomonadati</taxon>
        <taxon>Pseudomonadota</taxon>
        <taxon>Gammaproteobacteria</taxon>
        <taxon>Pseudomonadales</taxon>
        <taxon>Pseudomonadaceae</taxon>
        <taxon>Pseudomonas</taxon>
    </lineage>
</organism>
<dbReference type="AlphaFoldDB" id="A0A7W7KEL0"/>
<proteinExistence type="predicted"/>
<comment type="caution">
    <text evidence="1">The sequence shown here is derived from an EMBL/GenBank/DDBJ whole genome shotgun (WGS) entry which is preliminary data.</text>
</comment>
<name>A0A7W7KEL0_PSENT</name>
<dbReference type="Proteomes" id="UP000566995">
    <property type="component" value="Unassembled WGS sequence"/>
</dbReference>
<gene>
    <name evidence="1" type="ORF">HNP46_000233</name>
</gene>